<dbReference type="InterPro" id="IPR009081">
    <property type="entry name" value="PP-bd_ACP"/>
</dbReference>
<evidence type="ECO:0000313" key="2">
    <source>
        <dbReference type="EMBL" id="CAJ1509016.1"/>
    </source>
</evidence>
<dbReference type="NCBIfam" id="NF004533">
    <property type="entry name" value="PRK05883.1"/>
    <property type="match status" value="1"/>
</dbReference>
<protein>
    <submittedName>
        <fullName evidence="2">Acyl carrier protein</fullName>
    </submittedName>
</protein>
<dbReference type="Gene3D" id="1.10.1200.10">
    <property type="entry name" value="ACP-like"/>
    <property type="match status" value="1"/>
</dbReference>
<proteinExistence type="predicted"/>
<feature type="domain" description="Carrier" evidence="1">
    <location>
        <begin position="32"/>
        <end position="93"/>
    </location>
</feature>
<name>A0ABM9M2D7_9MYCO</name>
<dbReference type="RefSeq" id="WP_308482952.1">
    <property type="nucleotide sequence ID" value="NZ_OY726397.1"/>
</dbReference>
<dbReference type="SUPFAM" id="SSF47336">
    <property type="entry name" value="ACP-like"/>
    <property type="match status" value="1"/>
</dbReference>
<keyword evidence="3" id="KW-1185">Reference proteome</keyword>
<dbReference type="EMBL" id="OY726397">
    <property type="protein sequence ID" value="CAJ1509016.1"/>
    <property type="molecule type" value="Genomic_DNA"/>
</dbReference>
<organism evidence="2 3">
    <name type="scientific">[Mycobacterium] burgundiense</name>
    <dbReference type="NCBI Taxonomy" id="3064286"/>
    <lineage>
        <taxon>Bacteria</taxon>
        <taxon>Bacillati</taxon>
        <taxon>Actinomycetota</taxon>
        <taxon>Actinomycetes</taxon>
        <taxon>Mycobacteriales</taxon>
        <taxon>Mycobacteriaceae</taxon>
        <taxon>Mycolicibacterium</taxon>
    </lineage>
</organism>
<evidence type="ECO:0000313" key="3">
    <source>
        <dbReference type="Proteomes" id="UP001190465"/>
    </source>
</evidence>
<evidence type="ECO:0000259" key="1">
    <source>
        <dbReference type="Pfam" id="PF00550"/>
    </source>
</evidence>
<accession>A0ABM9M2D7</accession>
<sequence length="106" mass="11421">MGAQRTSGWPNFRCVRSPVMASTAHLTVSNSLSEIFCDDLNINSNRINRDSRLVNDVGLDWLGFAIAAAAIEAKLNIILTEQDFVGANTIGELDDILDAKTGGGIR</sequence>
<dbReference type="Proteomes" id="UP001190465">
    <property type="component" value="Chromosome"/>
</dbReference>
<gene>
    <name evidence="2" type="ORF">MU0053_004043</name>
</gene>
<dbReference type="Pfam" id="PF00550">
    <property type="entry name" value="PP-binding"/>
    <property type="match status" value="1"/>
</dbReference>
<dbReference type="InterPro" id="IPR036736">
    <property type="entry name" value="ACP-like_sf"/>
</dbReference>
<reference evidence="2 3" key="1">
    <citation type="submission" date="2023-08" db="EMBL/GenBank/DDBJ databases">
        <authorList>
            <person name="Folkvardsen B D."/>
            <person name="Norman A."/>
        </authorList>
    </citation>
    <scope>NUCLEOTIDE SEQUENCE [LARGE SCALE GENOMIC DNA]</scope>
    <source>
        <strain evidence="2 3">Mu0053</strain>
    </source>
</reference>